<organism evidence="2 3">
    <name type="scientific">Aedes aegypti</name>
    <name type="common">Yellowfever mosquito</name>
    <name type="synonym">Culex aegypti</name>
    <dbReference type="NCBI Taxonomy" id="7159"/>
    <lineage>
        <taxon>Eukaryota</taxon>
        <taxon>Metazoa</taxon>
        <taxon>Ecdysozoa</taxon>
        <taxon>Arthropoda</taxon>
        <taxon>Hexapoda</taxon>
        <taxon>Insecta</taxon>
        <taxon>Pterygota</taxon>
        <taxon>Neoptera</taxon>
        <taxon>Endopterygota</taxon>
        <taxon>Diptera</taxon>
        <taxon>Nematocera</taxon>
        <taxon>Culicoidea</taxon>
        <taxon>Culicidae</taxon>
        <taxon>Culicinae</taxon>
        <taxon>Aedini</taxon>
        <taxon>Aedes</taxon>
        <taxon>Stegomyia</taxon>
    </lineage>
</organism>
<dbReference type="VEuPathDB" id="VectorBase:AAEL003676"/>
<dbReference type="InParanoid" id="A0A1S4F5I6"/>
<reference evidence="2" key="2">
    <citation type="submission" date="2020-05" db="UniProtKB">
        <authorList>
            <consortium name="EnsemblMetazoa"/>
        </authorList>
    </citation>
    <scope>IDENTIFICATION</scope>
    <source>
        <strain evidence="2">LVP_AGWG</strain>
    </source>
</reference>
<dbReference type="PANTHER" id="PTHR23149:SF27">
    <property type="entry name" value="PIN2_TERF1-INTERACTING TELOMERASE INHIBITOR 1"/>
    <property type="match status" value="1"/>
</dbReference>
<evidence type="ECO:0000313" key="3">
    <source>
        <dbReference type="Proteomes" id="UP000008820"/>
    </source>
</evidence>
<dbReference type="InterPro" id="IPR000467">
    <property type="entry name" value="G_patch_dom"/>
</dbReference>
<dbReference type="PROSITE" id="PS50174">
    <property type="entry name" value="G_PATCH"/>
    <property type="match status" value="1"/>
</dbReference>
<feature type="region of interest" description="Disordered" evidence="1">
    <location>
        <begin position="164"/>
        <end position="190"/>
    </location>
</feature>
<dbReference type="InterPro" id="IPR050656">
    <property type="entry name" value="PINX1"/>
</dbReference>
<name>A0A1S4F5I6_AEDAE</name>
<dbReference type="SMART" id="SM00443">
    <property type="entry name" value="G_patch"/>
    <property type="match status" value="1"/>
</dbReference>
<evidence type="ECO:0000256" key="1">
    <source>
        <dbReference type="SAM" id="MobiDB-lite"/>
    </source>
</evidence>
<protein>
    <submittedName>
        <fullName evidence="2">Uncharacterized protein</fullName>
    </submittedName>
</protein>
<feature type="compositionally biased region" description="Basic residues" evidence="1">
    <location>
        <begin position="308"/>
        <end position="317"/>
    </location>
</feature>
<accession>A0A1S4F5I6</accession>
<dbReference type="OrthoDB" id="29523at2759"/>
<evidence type="ECO:0000313" key="2">
    <source>
        <dbReference type="EnsemblMetazoa" id="AAEL003676-PA"/>
    </source>
</evidence>
<dbReference type="AlphaFoldDB" id="A0A1S4F5I6"/>
<dbReference type="Pfam" id="PF01585">
    <property type="entry name" value="G-patch"/>
    <property type="match status" value="1"/>
</dbReference>
<gene>
    <name evidence="2" type="primary">5578793</name>
</gene>
<dbReference type="GO" id="GO:0010521">
    <property type="term" value="F:telomerase inhibitor activity"/>
    <property type="evidence" value="ECO:0007669"/>
    <property type="project" value="TreeGrafter"/>
</dbReference>
<keyword evidence="3" id="KW-1185">Reference proteome</keyword>
<feature type="compositionally biased region" description="Acidic residues" evidence="1">
    <location>
        <begin position="170"/>
        <end position="186"/>
    </location>
</feature>
<dbReference type="GO" id="GO:0003676">
    <property type="term" value="F:nucleic acid binding"/>
    <property type="evidence" value="ECO:0007669"/>
    <property type="project" value="InterPro"/>
</dbReference>
<dbReference type="Proteomes" id="UP000008820">
    <property type="component" value="Chromosome 2"/>
</dbReference>
<reference evidence="2 3" key="1">
    <citation type="submission" date="2017-06" db="EMBL/GenBank/DDBJ databases">
        <title>Aedes aegypti genome working group (AGWG) sequencing and assembly.</title>
        <authorList>
            <consortium name="Aedes aegypti Genome Working Group (AGWG)"/>
            <person name="Matthews B.J."/>
        </authorList>
    </citation>
    <scope>NUCLEOTIDE SEQUENCE [LARGE SCALE GENOMIC DNA]</scope>
    <source>
        <strain evidence="2 3">LVP_AGWG</strain>
    </source>
</reference>
<dbReference type="EnsemblMetazoa" id="AAEL003676-RA">
    <property type="protein sequence ID" value="AAEL003676-PA"/>
    <property type="gene ID" value="AAEL003676"/>
</dbReference>
<dbReference type="PANTHER" id="PTHR23149">
    <property type="entry name" value="G PATCH DOMAIN CONTAINING PROTEIN"/>
    <property type="match status" value="1"/>
</dbReference>
<dbReference type="GO" id="GO:0005730">
    <property type="term" value="C:nucleolus"/>
    <property type="evidence" value="ECO:0007669"/>
    <property type="project" value="TreeGrafter"/>
</dbReference>
<feature type="region of interest" description="Disordered" evidence="1">
    <location>
        <begin position="212"/>
        <end position="420"/>
    </location>
</feature>
<proteinExistence type="predicted"/>
<sequence>MGDYLGSVALPSMKMRQRKLCQIKQQPRAAPVYNDSSNFGVRMLEKLGWSEGKGLGKREDGMSAPILPKMKQDAEGFGYAGEKDDHWTQHDQDFNQLLKSLNGEEAPPVDEVDMAKMKSLEEKSKNSRARVHYKKFTRGKDLSRASEKDLANIFGKKSLDEVKNNKLAVEEADDKDDVEDKSDSDETNVLGLTTIKASMSLQDYFKSKMQEKFGQAKQNSVIEPELEAETEDTTSKKKSKKSKKSAEAELDETVANSTEDVAECSEEPTKKKKKKKRSELEGVDATQESNVELASLEDEPLLEESSKKKSKKAKRSKALYEEPVLEETQTEPTSSKKSKKEESEQLEDNEPTEIGKSISEESVTKKSKNKKRKRSDEQSDSTEIQLPSEEVFVEETSVEIKSKKKKKKKTETEQEVTQEEDEITCRVKVSVLKQLDETGFPGSNFGDIVGYGLSQDVKLIKRESKNLKQVMEKHQFIQQKQTSVQRKRQMLKKVSAFKRL</sequence>